<dbReference type="RefSeq" id="WP_120142039.1">
    <property type="nucleotide sequence ID" value="NZ_CP031933.2"/>
</dbReference>
<sequence length="83" mass="9521">MKSNQIGFHGVLTNNDLLELLNMIYDSRTRLKAVQGYVDELKQGSNEDISSKVQEYTPIIKVLDNDIDKTLDTTIYYLNNLKP</sequence>
<gene>
    <name evidence="1" type="ORF">D1B17_03745</name>
</gene>
<dbReference type="KEGG" id="lzh:D1B17_03745"/>
<organism evidence="1 2">
    <name type="scientific">Companilactobacillus zhachilii</name>
    <dbReference type="NCBI Taxonomy" id="2304606"/>
    <lineage>
        <taxon>Bacteria</taxon>
        <taxon>Bacillati</taxon>
        <taxon>Bacillota</taxon>
        <taxon>Bacilli</taxon>
        <taxon>Lactobacillales</taxon>
        <taxon>Lactobacillaceae</taxon>
        <taxon>Companilactobacillus</taxon>
    </lineage>
</organism>
<dbReference type="Proteomes" id="UP000267208">
    <property type="component" value="Chromosome"/>
</dbReference>
<proteinExistence type="predicted"/>
<accession>A0A386PPU3</accession>
<dbReference type="AlphaFoldDB" id="A0A386PPU3"/>
<protein>
    <submittedName>
        <fullName evidence="1">Uncharacterized protein</fullName>
    </submittedName>
</protein>
<reference evidence="2" key="1">
    <citation type="submission" date="2018-08" db="EMBL/GenBank/DDBJ databases">
        <title>Genome of Lactobacillus sp. HBUAS52074.</title>
        <authorList>
            <person name="Guo Z."/>
            <person name="Zhang Z.D."/>
        </authorList>
    </citation>
    <scope>NUCLEOTIDE SEQUENCE [LARGE SCALE GENOMIC DNA]</scope>
    <source>
        <strain evidence="2">HBUAS52074</strain>
    </source>
</reference>
<evidence type="ECO:0000313" key="2">
    <source>
        <dbReference type="Proteomes" id="UP000267208"/>
    </source>
</evidence>
<keyword evidence="2" id="KW-1185">Reference proteome</keyword>
<dbReference type="EMBL" id="CP031933">
    <property type="protein sequence ID" value="AYE37791.1"/>
    <property type="molecule type" value="Genomic_DNA"/>
</dbReference>
<evidence type="ECO:0000313" key="1">
    <source>
        <dbReference type="EMBL" id="AYE37791.1"/>
    </source>
</evidence>
<name>A0A386PPU3_9LACO</name>